<accession>A0A8T8K8K2</accession>
<dbReference type="EMBL" id="CP058560">
    <property type="protein sequence ID" value="QUH24249.1"/>
    <property type="molecule type" value="Genomic_DNA"/>
</dbReference>
<organism evidence="2 3">
    <name type="scientific">Methanobacterium alkalithermotolerans</name>
    <dbReference type="NCBI Taxonomy" id="2731220"/>
    <lineage>
        <taxon>Archaea</taxon>
        <taxon>Methanobacteriati</taxon>
        <taxon>Methanobacteriota</taxon>
        <taxon>Methanomada group</taxon>
        <taxon>Methanobacteria</taxon>
        <taxon>Methanobacteriales</taxon>
        <taxon>Methanobacteriaceae</taxon>
        <taxon>Methanobacterium</taxon>
    </lineage>
</organism>
<evidence type="ECO:0000313" key="3">
    <source>
        <dbReference type="Proteomes" id="UP000681041"/>
    </source>
</evidence>
<keyword evidence="3" id="KW-1185">Reference proteome</keyword>
<sequence length="119" mass="13599">MVEDYILAYNNFDVPGMVSYLHEDMLFQNISQGKVTLELKGRNSFTRQAYQAVNLFKEREIIITEVNFEKEDMIVKIDYKGTLGVDVPDGPKKGEKIELKGGSIFQFKEGKISSIKDIN</sequence>
<dbReference type="Proteomes" id="UP000681041">
    <property type="component" value="Chromosome"/>
</dbReference>
<reference evidence="2" key="1">
    <citation type="submission" date="2020-07" db="EMBL/GenBank/DDBJ databases">
        <title>Methanobacterium. sp. MethCan genome.</title>
        <authorList>
            <person name="Postec A."/>
            <person name="Quemeneur M."/>
        </authorList>
    </citation>
    <scope>NUCLEOTIDE SEQUENCE</scope>
    <source>
        <strain evidence="2">MethCAN</strain>
    </source>
</reference>
<dbReference type="AlphaFoldDB" id="A0A8T8K8K2"/>
<feature type="domain" description="SnoaL-like" evidence="1">
    <location>
        <begin position="2"/>
        <end position="114"/>
    </location>
</feature>
<name>A0A8T8K8K2_9EURY</name>
<dbReference type="InterPro" id="IPR032710">
    <property type="entry name" value="NTF2-like_dom_sf"/>
</dbReference>
<dbReference type="KEGG" id="meme:HYG87_00665"/>
<evidence type="ECO:0000313" key="2">
    <source>
        <dbReference type="EMBL" id="QUH24249.1"/>
    </source>
</evidence>
<dbReference type="Gene3D" id="3.10.450.50">
    <property type="match status" value="1"/>
</dbReference>
<proteinExistence type="predicted"/>
<dbReference type="Pfam" id="PF12680">
    <property type="entry name" value="SnoaL_2"/>
    <property type="match status" value="1"/>
</dbReference>
<dbReference type="InterPro" id="IPR037401">
    <property type="entry name" value="SnoaL-like"/>
</dbReference>
<evidence type="ECO:0000259" key="1">
    <source>
        <dbReference type="Pfam" id="PF12680"/>
    </source>
</evidence>
<protein>
    <submittedName>
        <fullName evidence="2">Nuclear transport factor 2 family protein</fullName>
    </submittedName>
</protein>
<dbReference type="SUPFAM" id="SSF54427">
    <property type="entry name" value="NTF2-like"/>
    <property type="match status" value="1"/>
</dbReference>
<gene>
    <name evidence="2" type="ORF">HYG87_00665</name>
</gene>